<dbReference type="STRING" id="1150112.SAMN04487893_11718"/>
<dbReference type="EMBL" id="FORU01000017">
    <property type="protein sequence ID" value="SFJ80541.1"/>
    <property type="molecule type" value="Genomic_DNA"/>
</dbReference>
<dbReference type="PROSITE" id="PS51257">
    <property type="entry name" value="PROKAR_LIPOPROTEIN"/>
    <property type="match status" value="1"/>
</dbReference>
<dbReference type="InterPro" id="IPR024311">
    <property type="entry name" value="Lipocalin-like"/>
</dbReference>
<keyword evidence="3" id="KW-1185">Reference proteome</keyword>
<gene>
    <name evidence="2" type="ORF">SAMN04487893_11718</name>
</gene>
<evidence type="ECO:0000313" key="2">
    <source>
        <dbReference type="EMBL" id="SFJ80541.1"/>
    </source>
</evidence>
<dbReference type="Pfam" id="PF13648">
    <property type="entry name" value="Lipocalin_4"/>
    <property type="match status" value="1"/>
</dbReference>
<sequence length="161" mass="17890">MKRKFLSFLGVAVMALGVISCGSDDNSSDKGNNKLVGKWTIMEELALDAKGNVVETDMYDNGACPLDVSEFLVGGFYQDTYYNYSEVASDCKSEVEDGTWKVEGDKLKLGFVEGALNVEAVFTIKELSDNTLLVDRPMTRDEAEDYELNVVTIRQVFKKVK</sequence>
<feature type="domain" description="Lipocalin-like" evidence="1">
    <location>
        <begin position="35"/>
        <end position="132"/>
    </location>
</feature>
<organism evidence="2 3">
    <name type="scientific">Myroides guanonis</name>
    <dbReference type="NCBI Taxonomy" id="1150112"/>
    <lineage>
        <taxon>Bacteria</taxon>
        <taxon>Pseudomonadati</taxon>
        <taxon>Bacteroidota</taxon>
        <taxon>Flavobacteriia</taxon>
        <taxon>Flavobacteriales</taxon>
        <taxon>Flavobacteriaceae</taxon>
        <taxon>Myroides</taxon>
    </lineage>
</organism>
<protein>
    <submittedName>
        <fullName evidence="2">Lipocalin-like domain-containing protein</fullName>
    </submittedName>
</protein>
<accession>A0A1I3UFF2</accession>
<evidence type="ECO:0000259" key="1">
    <source>
        <dbReference type="Pfam" id="PF13648"/>
    </source>
</evidence>
<reference evidence="3" key="1">
    <citation type="submission" date="2016-10" db="EMBL/GenBank/DDBJ databases">
        <authorList>
            <person name="Varghese N."/>
            <person name="Submissions S."/>
        </authorList>
    </citation>
    <scope>NUCLEOTIDE SEQUENCE [LARGE SCALE GENOMIC DNA]</scope>
    <source>
        <strain evidence="3">DSM 26542</strain>
    </source>
</reference>
<dbReference type="OrthoDB" id="785995at2"/>
<proteinExistence type="predicted"/>
<dbReference type="AlphaFoldDB" id="A0A1I3UFF2"/>
<name>A0A1I3UFF2_9FLAO</name>
<dbReference type="Proteomes" id="UP000243887">
    <property type="component" value="Unassembled WGS sequence"/>
</dbReference>
<evidence type="ECO:0000313" key="3">
    <source>
        <dbReference type="Proteomes" id="UP000243887"/>
    </source>
</evidence>
<dbReference type="RefSeq" id="WP_090680912.1">
    <property type="nucleotide sequence ID" value="NZ_FORU01000017.1"/>
</dbReference>